<evidence type="ECO:0000313" key="12">
    <source>
        <dbReference type="Proteomes" id="UP000230750"/>
    </source>
</evidence>
<dbReference type="InterPro" id="IPR011992">
    <property type="entry name" value="EF-hand-dom_pair"/>
</dbReference>
<dbReference type="PANTHER" id="PTHR12086:SF12">
    <property type="entry name" value="EF-HAND DOMAIN-CONTAINING FAMILY MEMBER B"/>
    <property type="match status" value="1"/>
</dbReference>
<accession>A0A2G8KWZ9</accession>
<dbReference type="InterPro" id="IPR002048">
    <property type="entry name" value="EF_hand_dom"/>
</dbReference>
<comment type="caution">
    <text evidence="11">The sequence shown here is derived from an EMBL/GenBank/DDBJ whole genome shotgun (WGS) entry which is preliminary data.</text>
</comment>
<evidence type="ECO:0000256" key="4">
    <source>
        <dbReference type="ARBA" id="ARBA00022837"/>
    </source>
</evidence>
<dbReference type="GO" id="GO:0005509">
    <property type="term" value="F:calcium ion binding"/>
    <property type="evidence" value="ECO:0007669"/>
    <property type="project" value="InterPro"/>
</dbReference>
<dbReference type="Pfam" id="PF25325">
    <property type="entry name" value="EF-hand_EFHB_C"/>
    <property type="match status" value="1"/>
</dbReference>
<evidence type="ECO:0000256" key="1">
    <source>
        <dbReference type="ARBA" id="ARBA00004611"/>
    </source>
</evidence>
<dbReference type="Gene3D" id="1.10.238.10">
    <property type="entry name" value="EF-hand"/>
    <property type="match status" value="1"/>
</dbReference>
<dbReference type="SMART" id="SM00054">
    <property type="entry name" value="EFh"/>
    <property type="match status" value="1"/>
</dbReference>
<evidence type="ECO:0000256" key="2">
    <source>
        <dbReference type="ARBA" id="ARBA00022490"/>
    </source>
</evidence>
<dbReference type="PANTHER" id="PTHR12086">
    <property type="entry name" value="EF-HAND DOMAIN C-TERMINAL CONTAINING PROTEIN"/>
    <property type="match status" value="1"/>
</dbReference>
<keyword evidence="3" id="KW-0677">Repeat</keyword>
<keyword evidence="12" id="KW-1185">Reference proteome</keyword>
<dbReference type="OrthoDB" id="2096280at2759"/>
<dbReference type="CDD" id="cd00051">
    <property type="entry name" value="EFh"/>
    <property type="match status" value="1"/>
</dbReference>
<feature type="region of interest" description="Disordered" evidence="9">
    <location>
        <begin position="55"/>
        <end position="74"/>
    </location>
</feature>
<dbReference type="InterPro" id="IPR040193">
    <property type="entry name" value="EFHC1/EFHC2/EFHB"/>
</dbReference>
<organism evidence="11 12">
    <name type="scientific">Stichopus japonicus</name>
    <name type="common">Sea cucumber</name>
    <dbReference type="NCBI Taxonomy" id="307972"/>
    <lineage>
        <taxon>Eukaryota</taxon>
        <taxon>Metazoa</taxon>
        <taxon>Echinodermata</taxon>
        <taxon>Eleutherozoa</taxon>
        <taxon>Echinozoa</taxon>
        <taxon>Holothuroidea</taxon>
        <taxon>Aspidochirotacea</taxon>
        <taxon>Aspidochirotida</taxon>
        <taxon>Stichopodidae</taxon>
        <taxon>Apostichopus</taxon>
    </lineage>
</organism>
<evidence type="ECO:0000256" key="9">
    <source>
        <dbReference type="SAM" id="MobiDB-lite"/>
    </source>
</evidence>
<evidence type="ECO:0000259" key="10">
    <source>
        <dbReference type="PROSITE" id="PS50222"/>
    </source>
</evidence>
<dbReference type="Proteomes" id="UP000230750">
    <property type="component" value="Unassembled WGS sequence"/>
</dbReference>
<dbReference type="InterPro" id="IPR057428">
    <property type="entry name" value="EFHB_EF-hand_C"/>
</dbReference>
<gene>
    <name evidence="11" type="ORF">BSL78_10576</name>
</gene>
<dbReference type="Pfam" id="PF13499">
    <property type="entry name" value="EF-hand_7"/>
    <property type="match status" value="1"/>
</dbReference>
<comment type="subcellular location">
    <subcellularLocation>
        <location evidence="1">Cytoplasm</location>
        <location evidence="1">Cytoskeleton</location>
        <location evidence="1">Flagellum axoneme</location>
    </subcellularLocation>
</comment>
<evidence type="ECO:0000256" key="5">
    <source>
        <dbReference type="ARBA" id="ARBA00022846"/>
    </source>
</evidence>
<keyword evidence="6" id="KW-0969">Cilium</keyword>
<feature type="compositionally biased region" description="Basic and acidic residues" evidence="9">
    <location>
        <begin position="64"/>
        <end position="74"/>
    </location>
</feature>
<dbReference type="SUPFAM" id="SSF47473">
    <property type="entry name" value="EF-hand"/>
    <property type="match status" value="1"/>
</dbReference>
<evidence type="ECO:0000256" key="6">
    <source>
        <dbReference type="ARBA" id="ARBA00023069"/>
    </source>
</evidence>
<dbReference type="EMBL" id="MRZV01000325">
    <property type="protein sequence ID" value="PIK52537.1"/>
    <property type="molecule type" value="Genomic_DNA"/>
</dbReference>
<evidence type="ECO:0000313" key="11">
    <source>
        <dbReference type="EMBL" id="PIK52537.1"/>
    </source>
</evidence>
<reference evidence="11 12" key="1">
    <citation type="journal article" date="2017" name="PLoS Biol.">
        <title>The sea cucumber genome provides insights into morphological evolution and visceral regeneration.</title>
        <authorList>
            <person name="Zhang X."/>
            <person name="Sun L."/>
            <person name="Yuan J."/>
            <person name="Sun Y."/>
            <person name="Gao Y."/>
            <person name="Zhang L."/>
            <person name="Li S."/>
            <person name="Dai H."/>
            <person name="Hamel J.F."/>
            <person name="Liu C."/>
            <person name="Yu Y."/>
            <person name="Liu S."/>
            <person name="Lin W."/>
            <person name="Guo K."/>
            <person name="Jin S."/>
            <person name="Xu P."/>
            <person name="Storey K.B."/>
            <person name="Huan P."/>
            <person name="Zhang T."/>
            <person name="Zhou Y."/>
            <person name="Zhang J."/>
            <person name="Lin C."/>
            <person name="Li X."/>
            <person name="Xing L."/>
            <person name="Huo D."/>
            <person name="Sun M."/>
            <person name="Wang L."/>
            <person name="Mercier A."/>
            <person name="Li F."/>
            <person name="Yang H."/>
            <person name="Xiang J."/>
        </authorList>
    </citation>
    <scope>NUCLEOTIDE SEQUENCE [LARGE SCALE GENOMIC DNA]</scope>
    <source>
        <strain evidence="11">Shaxun</strain>
        <tissue evidence="11">Muscle</tissue>
    </source>
</reference>
<dbReference type="STRING" id="307972.A0A2G8KWZ9"/>
<keyword evidence="7" id="KW-0206">Cytoskeleton</keyword>
<dbReference type="PROSITE" id="PS00018">
    <property type="entry name" value="EF_HAND_1"/>
    <property type="match status" value="1"/>
</dbReference>
<protein>
    <submittedName>
        <fullName evidence="11">Putative EF-hand domain-containing family member B</fullName>
    </submittedName>
</protein>
<dbReference type="AlphaFoldDB" id="A0A2G8KWZ9"/>
<evidence type="ECO:0000256" key="7">
    <source>
        <dbReference type="ARBA" id="ARBA00023212"/>
    </source>
</evidence>
<evidence type="ECO:0000256" key="8">
    <source>
        <dbReference type="ARBA" id="ARBA00023273"/>
    </source>
</evidence>
<keyword evidence="4" id="KW-0106">Calcium</keyword>
<dbReference type="InterPro" id="IPR018247">
    <property type="entry name" value="EF_Hand_1_Ca_BS"/>
</dbReference>
<name>A0A2G8KWZ9_STIJA</name>
<feature type="domain" description="EF-hand" evidence="10">
    <location>
        <begin position="158"/>
        <end position="193"/>
    </location>
</feature>
<dbReference type="PROSITE" id="PS50222">
    <property type="entry name" value="EF_HAND_2"/>
    <property type="match status" value="2"/>
</dbReference>
<keyword evidence="5" id="KW-0282">Flagellum</keyword>
<sequence length="372" mass="42258">MPGETARDCLNVPRVQTPDVCEELEISPSQNPRREESFTAELQTPDVASSILHGVTTTSSQNKMRMEKQRDKGTKVVSKRVDDFRERTQPQLGTVHDPIRDTMNVTPDHSFGILIRPDEYGAGDLIHSRLPGEYLRGKDRQRGLLAAVRQQLKKANYHNFNNLQAAFKHYDKNGDGKIDVMELRECCLQFNLPVETELLEELIHYCDEKGEGAIDYTEFANFLNWKDKMVQNPGSADGANKSEVGTPERLNKQIDGAVGQHRTSSSRISAVVGGVSTKDFRKYGTPTIRSDLPAPRIKRISDLTNYGDEADALGLINPSIYSNRGVYEKDFFQPRSQEQIQTFSRMLARKWTMKHFRRFGSLRLRMAMESQC</sequence>
<keyword evidence="8" id="KW-0966">Cell projection</keyword>
<keyword evidence="2" id="KW-0963">Cytoplasm</keyword>
<evidence type="ECO:0000256" key="3">
    <source>
        <dbReference type="ARBA" id="ARBA00022737"/>
    </source>
</evidence>
<feature type="domain" description="EF-hand" evidence="10">
    <location>
        <begin position="194"/>
        <end position="229"/>
    </location>
</feature>
<proteinExistence type="predicted"/>